<feature type="region of interest" description="Disordered" evidence="13">
    <location>
        <begin position="1"/>
        <end position="52"/>
    </location>
</feature>
<evidence type="ECO:0000256" key="9">
    <source>
        <dbReference type="ARBA" id="ARBA00023136"/>
    </source>
</evidence>
<dbReference type="PROSITE" id="PS50297">
    <property type="entry name" value="ANK_REP_REGION"/>
    <property type="match status" value="8"/>
</dbReference>
<evidence type="ECO:0000256" key="5">
    <source>
        <dbReference type="ARBA" id="ARBA00022737"/>
    </source>
</evidence>
<evidence type="ECO:0000256" key="10">
    <source>
        <dbReference type="ARBA" id="ARBA00023180"/>
    </source>
</evidence>
<dbReference type="SUPFAM" id="SSF48403">
    <property type="entry name" value="Ankyrin repeat"/>
    <property type="match status" value="1"/>
</dbReference>
<feature type="repeat" description="ANK" evidence="12">
    <location>
        <begin position="359"/>
        <end position="391"/>
    </location>
</feature>
<gene>
    <name evidence="16" type="ORF">HHI36_000086</name>
</gene>
<dbReference type="PANTHER" id="PTHR47143">
    <property type="entry name" value="TRANSIENT RECEPTOR POTENTIAL CATION CHANNEL PROTEIN PAINLESS"/>
    <property type="match status" value="1"/>
</dbReference>
<dbReference type="Proteomes" id="UP001516400">
    <property type="component" value="Unassembled WGS sequence"/>
</dbReference>
<protein>
    <recommendedName>
        <fullName evidence="15">Ion transport domain-containing protein</fullName>
    </recommendedName>
</protein>
<evidence type="ECO:0000256" key="2">
    <source>
        <dbReference type="ARBA" id="ARBA00022448"/>
    </source>
</evidence>
<keyword evidence="8" id="KW-0406">Ion transport</keyword>
<proteinExistence type="predicted"/>
<evidence type="ECO:0000256" key="7">
    <source>
        <dbReference type="ARBA" id="ARBA00023043"/>
    </source>
</evidence>
<keyword evidence="3" id="KW-0716">Sensory transduction</keyword>
<feature type="repeat" description="ANK" evidence="12">
    <location>
        <begin position="191"/>
        <end position="223"/>
    </location>
</feature>
<evidence type="ECO:0000256" key="6">
    <source>
        <dbReference type="ARBA" id="ARBA00022989"/>
    </source>
</evidence>
<dbReference type="AlphaFoldDB" id="A0ABD2P3J8"/>
<evidence type="ECO:0000256" key="3">
    <source>
        <dbReference type="ARBA" id="ARBA00022606"/>
    </source>
</evidence>
<sequence>MIRLDKLGKKTAEETRKKWNDEEAADGSDSISSEEDGSEYDPSETPRDKRTQEIWNDEEIWAELQSLAEAEKIIQLLNYDDREALLQGTDNDETILLLAIWLEKNEIVEEMLKRITSTEVKDASGRYAIHLAAFIGNSEGLKQLIHHGAKVDLWDSKYKVTPLHCAASKGRLECIQVLIRHGADVNAGIKTNKSPLHFAVYSMVTECVKELLDNGATPDTLQVFSETPLHIAASLGSSEIIGLLLNHGAAVDIQCGPDKVTPLHLAAGEGDPECCRLLLKANAPTNARNYKQQTPLHLAAFSQCAETLDVLLRAGSDPNALDIDGRTPLHSSIVKVTRSCECVRLLLKYGTEINKPDAFGYTALHLAALNEFSHCVMFLINNGGDVTARTNGGVSVLNFITRKTPDVIPKYILKFDDSIRLNDHEIGDVDCELKLDFRALVPTVGNKETELLLNFIEVGHKDILKHPLCETFLFLKWRRIRKFFLFSLFYHSLFVTLFSFYILGVFLKDCTPTYLSRGSVCEVTELTKIIGFILISLNFLMLGKEIFQIAHSWQTYIKQWENWLQWLIIICVFACVNPSSSRMNIRLNIHMWQHHVAAIGIFLTWLELMMIVGRFPTFGLYIQMFTTVSINFVKFMAAYFCLLLAFALSFGVIFANYNSFKKLPLVLIKVIVMMSGELEYEDIFFDDTQPIKFPLTAQIMFLAFVVLVTIILTNLMVGLAVSDIQGLQQSAGLDRLVRQAELVAHLESMLFSRLLVCIPNKFMKFFHRQSLLLKSQYHWALYIRPNDPRETRIPKDIIVNIYNLVVEKREKSKKRMKKQRIAAQYSGNTNSFVSPGLSRMNSYMSYVALEQTGSKSLKSQVDDLGKEFADYTRNFKNKVEKLYKQLSSDKNSKGDKLHKVSSLEKDYQII</sequence>
<keyword evidence="17" id="KW-1185">Reference proteome</keyword>
<reference evidence="16 17" key="1">
    <citation type="journal article" date="2021" name="BMC Biol.">
        <title>Horizontally acquired antibacterial genes associated with adaptive radiation of ladybird beetles.</title>
        <authorList>
            <person name="Li H.S."/>
            <person name="Tang X.F."/>
            <person name="Huang Y.H."/>
            <person name="Xu Z.Y."/>
            <person name="Chen M.L."/>
            <person name="Du X.Y."/>
            <person name="Qiu B.Y."/>
            <person name="Chen P.T."/>
            <person name="Zhang W."/>
            <person name="Slipinski A."/>
            <person name="Escalona H.E."/>
            <person name="Waterhouse R.M."/>
            <person name="Zwick A."/>
            <person name="Pang H."/>
        </authorList>
    </citation>
    <scope>NUCLEOTIDE SEQUENCE [LARGE SCALE GENOMIC DNA]</scope>
    <source>
        <strain evidence="16">SYSU2018</strain>
    </source>
</reference>
<keyword evidence="9 14" id="KW-0472">Membrane</keyword>
<evidence type="ECO:0000256" key="12">
    <source>
        <dbReference type="PROSITE-ProRule" id="PRU00023"/>
    </source>
</evidence>
<dbReference type="Pfam" id="PF00023">
    <property type="entry name" value="Ank"/>
    <property type="match status" value="1"/>
</dbReference>
<feature type="repeat" description="ANK" evidence="12">
    <location>
        <begin position="258"/>
        <end position="290"/>
    </location>
</feature>
<dbReference type="PRINTS" id="PR01415">
    <property type="entry name" value="ANKYRIN"/>
</dbReference>
<keyword evidence="7 12" id="KW-0040">ANK repeat</keyword>
<dbReference type="GO" id="GO:0034703">
    <property type="term" value="C:cation channel complex"/>
    <property type="evidence" value="ECO:0007669"/>
    <property type="project" value="UniProtKB-ARBA"/>
</dbReference>
<dbReference type="PANTHER" id="PTHR47143:SF1">
    <property type="entry name" value="ION_TRANS DOMAIN-CONTAINING PROTEIN"/>
    <property type="match status" value="1"/>
</dbReference>
<dbReference type="Gene3D" id="1.25.40.20">
    <property type="entry name" value="Ankyrin repeat-containing domain"/>
    <property type="match status" value="1"/>
</dbReference>
<feature type="repeat" description="ANK" evidence="12">
    <location>
        <begin position="324"/>
        <end position="358"/>
    </location>
</feature>
<dbReference type="Pfam" id="PF12796">
    <property type="entry name" value="Ank_2"/>
    <property type="match status" value="3"/>
</dbReference>
<keyword evidence="4 14" id="KW-0812">Transmembrane</keyword>
<dbReference type="InterPro" id="IPR052076">
    <property type="entry name" value="TRP_cation_channel"/>
</dbReference>
<evidence type="ECO:0000256" key="11">
    <source>
        <dbReference type="ARBA" id="ARBA00023303"/>
    </source>
</evidence>
<feature type="transmembrane region" description="Helical" evidence="14">
    <location>
        <begin position="526"/>
        <end position="543"/>
    </location>
</feature>
<keyword evidence="6 14" id="KW-1133">Transmembrane helix</keyword>
<accession>A0ABD2P3J8</accession>
<feature type="transmembrane region" description="Helical" evidence="14">
    <location>
        <begin position="483"/>
        <end position="506"/>
    </location>
</feature>
<evidence type="ECO:0000256" key="13">
    <source>
        <dbReference type="SAM" id="MobiDB-lite"/>
    </source>
</evidence>
<comment type="caution">
    <text evidence="16">The sequence shown here is derived from an EMBL/GenBank/DDBJ whole genome shotgun (WGS) entry which is preliminary data.</text>
</comment>
<feature type="repeat" description="ANK" evidence="12">
    <location>
        <begin position="124"/>
        <end position="156"/>
    </location>
</feature>
<feature type="transmembrane region" description="Helical" evidence="14">
    <location>
        <begin position="699"/>
        <end position="721"/>
    </location>
</feature>
<feature type="compositionally biased region" description="Acidic residues" evidence="13">
    <location>
        <begin position="22"/>
        <end position="42"/>
    </location>
</feature>
<evidence type="ECO:0000313" key="17">
    <source>
        <dbReference type="Proteomes" id="UP001516400"/>
    </source>
</evidence>
<feature type="repeat" description="ANK" evidence="12">
    <location>
        <begin position="224"/>
        <end position="256"/>
    </location>
</feature>
<dbReference type="InterPro" id="IPR036770">
    <property type="entry name" value="Ankyrin_rpt-contain_sf"/>
</dbReference>
<evidence type="ECO:0000256" key="14">
    <source>
        <dbReference type="SAM" id="Phobius"/>
    </source>
</evidence>
<comment type="subcellular location">
    <subcellularLocation>
        <location evidence="1">Membrane</location>
        <topology evidence="1">Multi-pass membrane protein</topology>
    </subcellularLocation>
</comment>
<evidence type="ECO:0000313" key="16">
    <source>
        <dbReference type="EMBL" id="KAL3285556.1"/>
    </source>
</evidence>
<feature type="repeat" description="ANK" evidence="12">
    <location>
        <begin position="158"/>
        <end position="190"/>
    </location>
</feature>
<dbReference type="EMBL" id="JABFTP020000185">
    <property type="protein sequence ID" value="KAL3285556.1"/>
    <property type="molecule type" value="Genomic_DNA"/>
</dbReference>
<feature type="compositionally biased region" description="Basic and acidic residues" evidence="13">
    <location>
        <begin position="1"/>
        <end position="21"/>
    </location>
</feature>
<dbReference type="GO" id="GO:0034220">
    <property type="term" value="P:monoatomic ion transmembrane transport"/>
    <property type="evidence" value="ECO:0007669"/>
    <property type="project" value="UniProtKB-KW"/>
</dbReference>
<organism evidence="16 17">
    <name type="scientific">Cryptolaemus montrouzieri</name>
    <dbReference type="NCBI Taxonomy" id="559131"/>
    <lineage>
        <taxon>Eukaryota</taxon>
        <taxon>Metazoa</taxon>
        <taxon>Ecdysozoa</taxon>
        <taxon>Arthropoda</taxon>
        <taxon>Hexapoda</taxon>
        <taxon>Insecta</taxon>
        <taxon>Pterygota</taxon>
        <taxon>Neoptera</taxon>
        <taxon>Endopterygota</taxon>
        <taxon>Coleoptera</taxon>
        <taxon>Polyphaga</taxon>
        <taxon>Cucujiformia</taxon>
        <taxon>Coccinelloidea</taxon>
        <taxon>Coccinellidae</taxon>
        <taxon>Scymninae</taxon>
        <taxon>Scymnini</taxon>
        <taxon>Cryptolaemus</taxon>
    </lineage>
</organism>
<evidence type="ECO:0000256" key="8">
    <source>
        <dbReference type="ARBA" id="ARBA00023065"/>
    </source>
</evidence>
<dbReference type="InterPro" id="IPR002110">
    <property type="entry name" value="Ankyrin_rpt"/>
</dbReference>
<keyword evidence="5" id="KW-0677">Repeat</keyword>
<feature type="transmembrane region" description="Helical" evidence="14">
    <location>
        <begin position="636"/>
        <end position="657"/>
    </location>
</feature>
<evidence type="ECO:0000259" key="15">
    <source>
        <dbReference type="Pfam" id="PF00520"/>
    </source>
</evidence>
<name>A0ABD2P3J8_9CUCU</name>
<dbReference type="PROSITE" id="PS50088">
    <property type="entry name" value="ANK_REPEAT"/>
    <property type="match status" value="8"/>
</dbReference>
<evidence type="ECO:0000256" key="1">
    <source>
        <dbReference type="ARBA" id="ARBA00004141"/>
    </source>
</evidence>
<keyword evidence="2" id="KW-0813">Transport</keyword>
<evidence type="ECO:0000256" key="4">
    <source>
        <dbReference type="ARBA" id="ARBA00022692"/>
    </source>
</evidence>
<feature type="domain" description="Ion transport" evidence="15">
    <location>
        <begin position="489"/>
        <end position="730"/>
    </location>
</feature>
<dbReference type="SMART" id="SM00248">
    <property type="entry name" value="ANK"/>
    <property type="match status" value="9"/>
</dbReference>
<keyword evidence="11" id="KW-0407">Ion channel</keyword>
<feature type="transmembrane region" description="Helical" evidence="14">
    <location>
        <begin position="592"/>
        <end position="615"/>
    </location>
</feature>
<feature type="transmembrane region" description="Helical" evidence="14">
    <location>
        <begin position="563"/>
        <end position="580"/>
    </location>
</feature>
<keyword evidence="10" id="KW-0325">Glycoprotein</keyword>
<dbReference type="InterPro" id="IPR005821">
    <property type="entry name" value="Ion_trans_dom"/>
</dbReference>
<feature type="repeat" description="ANK" evidence="12">
    <location>
        <begin position="291"/>
        <end position="323"/>
    </location>
</feature>
<dbReference type="Pfam" id="PF00520">
    <property type="entry name" value="Ion_trans"/>
    <property type="match status" value="1"/>
</dbReference>